<dbReference type="KEGG" id="rbd:ALSL_1084"/>
<name>A0A2Z6E459_9GAMM</name>
<dbReference type="InterPro" id="IPR029058">
    <property type="entry name" value="AB_hydrolase_fold"/>
</dbReference>
<dbReference type="Pfam" id="PF00561">
    <property type="entry name" value="Abhydrolase_1"/>
    <property type="match status" value="1"/>
</dbReference>
<dbReference type="EMBL" id="AP018560">
    <property type="protein sequence ID" value="BBD79747.1"/>
    <property type="molecule type" value="Genomic_DNA"/>
</dbReference>
<dbReference type="AlphaFoldDB" id="A0A2Z6E459"/>
<evidence type="ECO:0000313" key="3">
    <source>
        <dbReference type="Proteomes" id="UP000270530"/>
    </source>
</evidence>
<dbReference type="Gene3D" id="3.40.50.1820">
    <property type="entry name" value="alpha/beta hydrolase"/>
    <property type="match status" value="1"/>
</dbReference>
<reference evidence="3" key="1">
    <citation type="submission" date="2018-04" db="EMBL/GenBank/DDBJ databases">
        <authorList>
            <person name="Watanabe M."/>
            <person name="Kojima H."/>
        </authorList>
    </citation>
    <scope>NUCLEOTIDE SEQUENCE [LARGE SCALE GENOMIC DNA]</scope>
    <source>
        <strain evidence="3">Dysh456</strain>
    </source>
</reference>
<evidence type="ECO:0000259" key="1">
    <source>
        <dbReference type="Pfam" id="PF00561"/>
    </source>
</evidence>
<keyword evidence="2" id="KW-0378">Hydrolase</keyword>
<keyword evidence="3" id="KW-1185">Reference proteome</keyword>
<proteinExistence type="predicted"/>
<dbReference type="PRINTS" id="PR00111">
    <property type="entry name" value="ABHYDROLASE"/>
</dbReference>
<feature type="domain" description="AB hydrolase-1" evidence="1">
    <location>
        <begin position="36"/>
        <end position="278"/>
    </location>
</feature>
<dbReference type="InterPro" id="IPR000073">
    <property type="entry name" value="AB_hydrolase_1"/>
</dbReference>
<dbReference type="PANTHER" id="PTHR46438">
    <property type="entry name" value="ALPHA/BETA-HYDROLASES SUPERFAMILY PROTEIN"/>
    <property type="match status" value="1"/>
</dbReference>
<evidence type="ECO:0000313" key="2">
    <source>
        <dbReference type="EMBL" id="BBD79747.1"/>
    </source>
</evidence>
<organism evidence="2 3">
    <name type="scientific">Aerosticca soli</name>
    <dbReference type="NCBI Taxonomy" id="2010829"/>
    <lineage>
        <taxon>Bacteria</taxon>
        <taxon>Pseudomonadati</taxon>
        <taxon>Pseudomonadota</taxon>
        <taxon>Gammaproteobacteria</taxon>
        <taxon>Lysobacterales</taxon>
        <taxon>Rhodanobacteraceae</taxon>
        <taxon>Aerosticca</taxon>
    </lineage>
</organism>
<dbReference type="OrthoDB" id="2086224at2"/>
<dbReference type="GO" id="GO:0016787">
    <property type="term" value="F:hydrolase activity"/>
    <property type="evidence" value="ECO:0007669"/>
    <property type="project" value="UniProtKB-KW"/>
</dbReference>
<accession>A0A2Z6E459</accession>
<dbReference type="Proteomes" id="UP000270530">
    <property type="component" value="Chromosome"/>
</dbReference>
<sequence length="295" mass="33036">MNSTIWTDLLGVPFQQRFYNVAGHRTRVLEAGEGAPLVFLHGTGGHAEAYMRNIAEHAKHFHVYSIDMLGHGYTDKPADADYTMALWSDHIVAFLDTIGAKRASLSGESLGAMVSAWTAIRHPQRVASLVMNTGILAPPNEKGRAELLDVLERSRKAAGQLTREAVKARMQWLMFEPEKTLTDEIIDIRFKIYSQPGMAAVMGKIAATVLGGVTDEAFCRRWMNPEVMRDIQCPTLVLWTRHNPGQPVELAQEAMKFIPRAELVVLEHSAHWPQWEEPENFNAAHLEFLRKSVAA</sequence>
<reference evidence="3" key="2">
    <citation type="submission" date="2018-06" db="EMBL/GenBank/DDBJ databases">
        <title>Genome sequence of Rhodanobacteraceae bacterium strain Dysh456.</title>
        <authorList>
            <person name="Fukui M."/>
        </authorList>
    </citation>
    <scope>NUCLEOTIDE SEQUENCE [LARGE SCALE GENOMIC DNA]</scope>
    <source>
        <strain evidence="3">Dysh456</strain>
    </source>
</reference>
<dbReference type="SUPFAM" id="SSF53474">
    <property type="entry name" value="alpha/beta-Hydrolases"/>
    <property type="match status" value="1"/>
</dbReference>
<dbReference type="RefSeq" id="WP_126537156.1">
    <property type="nucleotide sequence ID" value="NZ_AP018560.1"/>
</dbReference>
<protein>
    <submittedName>
        <fullName evidence="2">2-hydroxy-6-oxo-6-phenylhexa-2,4-dienoate hydrolase</fullName>
    </submittedName>
</protein>
<gene>
    <name evidence="2" type="ORF">ALSL_1084</name>
</gene>